<feature type="region of interest" description="Disordered" evidence="9">
    <location>
        <begin position="1625"/>
        <end position="1684"/>
    </location>
</feature>
<dbReference type="PROSITE" id="PS51873">
    <property type="entry name" value="TRIAD"/>
    <property type="match status" value="1"/>
</dbReference>
<feature type="region of interest" description="Disordered" evidence="9">
    <location>
        <begin position="974"/>
        <end position="1021"/>
    </location>
</feature>
<evidence type="ECO:0000256" key="5">
    <source>
        <dbReference type="ARBA" id="ARBA00022771"/>
    </source>
</evidence>
<dbReference type="SMART" id="SM00647">
    <property type="entry name" value="IBR"/>
    <property type="match status" value="1"/>
</dbReference>
<feature type="region of interest" description="Disordered" evidence="9">
    <location>
        <begin position="482"/>
        <end position="545"/>
    </location>
</feature>
<feature type="region of interest" description="Disordered" evidence="9">
    <location>
        <begin position="1302"/>
        <end position="1385"/>
    </location>
</feature>
<dbReference type="InterPro" id="IPR001841">
    <property type="entry name" value="Znf_RING"/>
</dbReference>
<proteinExistence type="inferred from homology"/>
<feature type="compositionally biased region" description="Polar residues" evidence="9">
    <location>
        <begin position="88"/>
        <end position="99"/>
    </location>
</feature>
<dbReference type="InterPro" id="IPR047540">
    <property type="entry name" value="BRcat_RBR_RNF31-like"/>
</dbReference>
<evidence type="ECO:0000313" key="12">
    <source>
        <dbReference type="Proteomes" id="UP000694941"/>
    </source>
</evidence>
<feature type="compositionally biased region" description="Basic and acidic residues" evidence="9">
    <location>
        <begin position="1121"/>
        <end position="1134"/>
    </location>
</feature>
<reference evidence="13" key="1">
    <citation type="submission" date="2025-08" db="UniProtKB">
        <authorList>
            <consortium name="RefSeq"/>
        </authorList>
    </citation>
    <scope>IDENTIFICATION</scope>
    <source>
        <tissue evidence="13">Muscle</tissue>
    </source>
</reference>
<evidence type="ECO:0000256" key="9">
    <source>
        <dbReference type="SAM" id="MobiDB-lite"/>
    </source>
</evidence>
<dbReference type="Pfam" id="PF16678">
    <property type="entry name" value="UBA_HOIP"/>
    <property type="match status" value="1"/>
</dbReference>
<evidence type="ECO:0000259" key="11">
    <source>
        <dbReference type="PROSITE" id="PS51873"/>
    </source>
</evidence>
<dbReference type="Gene3D" id="6.10.140.1100">
    <property type="match status" value="1"/>
</dbReference>
<keyword evidence="6" id="KW-0833">Ubl conjugation pathway</keyword>
<sequence>MASRPLPPTPKDSGNDGSENLQVPGVISSQPQIMRHHGNEGHPPSLPQRTLPHSHQRANSIDELIIPRTMTESKTESQTENREGPFSPQGSQPDSTAYKQQITRDRWLENQQTPVGFQPTNREHNQPTHSDISSEDRRNKLALPGFQLNNRRHSQPVPPDFMHQHVTEQTSAENTQVQEETNFPWSPDLSASRPQGSFSLGAGTLGQPYQSSGPVIQRGDVRQQSSMMLHSMSIADLSSYPQQHPHFPPYTHGHPYFHGHTFFHPNCPQCYGSSWGTPGEQHIDNIPFGRQHPGRDGTLGRMSQQHTPDYFMNGRMKRSQSVMYDPMTAPGSYFPFGPHHQGYGMGPPYYPHSQHMSISPSPSGSTRSLHRAGRPHKRQSIDEQSVASGSSRGKPRSSIRERAIHRRSKGTDIGTTTEEEDYFSVHEDSEDDEILSEAASSIRRYQKKRNRAKKYWECEHCTYRNPLGTRICQMCCKTTSRGRVASHRSKEEEEVKSTLPPPEPEYPAEEKLEEEDRDQQEEDLPVQTYPQTETSSGTTTKEQTDMPVITADLIKQQEEIEKDFKKTASSSTSVHRRDSSVQTHIDAIHEALKSKHEESLLNYSTEKNKTEDVSTGTSSLTDAVVNGHKVEMGTSPPPQNIYTQTTFDSNTGGFLDLNRPSFNNDVVPPNKPLSSFKQTYEDRGLRGALFRSLSRSSLNSESVAMHPGDSHFDPAEPLSFKSIGTPLRGEFRNSSWDLRSRPHFGTSRFKNDQYDWGQDHNLSKQDKYRSMEELVERRRQENMRTQGMEMVRLVREAEQHGFSADELQVALSNCGKQNPIHWLQENWKNMVETVVTLATNYGHDKRDNNVGIITVTESREALVTHRGNVWASVTECVEGRQRKFMELTSRGNFSPGEIVAALTASHGNVEKAYIDLTKSTVKPFLMRIWGPGAGVDNQEGAIRRHTLQSTINKKQDRIWSEEISDLESDQLSPHDILSIPSPPLSIKTRESSWSRDISEVETGKGSSLPVTQGPSPSQSVHDQQWCENINDLKSGQQSPTVFSIDPSSSISHSTHNRMMSEFENVTDVELEQQSPLVTRKNLSPVLRRSASELIISKTEGKQKDKSEKSSRPSFLRRLASLRRDKTKEKKKDKGTNLVEQDTSLTYEELQFGKKYDNTEQILEGNEGMRNHDVYAVSSSAANPVKISLLFPQKNDSVLYEIQSSKNTSSVKKSQSDEPRYASELLTEVKSSKKKLPSFFERNKKLISGRVFKNVEPETNRNQMQLHQTVQNPVRGSKVEITNSCTNVRDLPSEMIRIPADTDEDEINNSFEPSSHVKSETSRKQKYLSKKTHNRRCRATSKTFEIIRKLNQKSKTDSDSSETDEPHVRSEANRKQKYNIKSTDNNVEEKKELEHTLNVSIVNKDIQQDLKIEPDLSGGAENMVTGCSFNKTVNSKSQNISSIVHKNKKSEPTLGVAEINNNLFHESETTPKLSKIDVISNADHKTTIENKEEGSQTFEHKMNSAISKVTEINESKIVSKGGNTSSTPNSNLVLNDTKQIAHHLDQPQVLQPVKKETLLESPERTKPPRFLDLSKKLSTVSFSKTESNDINEDVISNADHKTTIENKEQVSQSFEHKMNSAISKVTETNESKIVSKGGNTSSTPNSNLVPNDTKQIAHHLDQPQALEPLKKETLPESPERTKPPRFLDLSKKVNTVSSSKTESSDLNEDFGTLLTEEVSYVNPISETNTTEKQSTKKGGSTIKNFFSSSKKKNYRPVSVTNEKRLEFERKVRSFLTQGKCQTYEQSEIAIKLMDMKFDEKEALQAAMECDSLYQAVNFLQQECELCSGKFPMAEMLAMFHCPHRACKECLKAYFTIQTRDRNIMELRCPFCNEPDLSNEDVAQDYFNHMDQLLKNLVEPETHELFQKKLRDKVLMKDPNFHWCSQCSSGFISNPNQKRLMCPDCKAIICAQCRKLWEKQHDGLSCEQFQAWKDSNDPEAQAAGLAKHLEENGIVCPSCHFQYSLAKGGCMHFRCIQCQYDFCSGCGGAFKMGKKCGLSNFCEKLGLHAHHPRNCLFYLRDKDPADLQELLDAYNVPYNKEPPEGTEIKEHCQVMEQKETLSGLADDICGKEVLEGHAGLCRIHYVEYLVEKINNNNLEPLTVMDVDDLQLMLRWGHLPVPQKLKNEPDEDYRERLLENIEKELPIRKITTTLR</sequence>
<keyword evidence="2" id="KW-0808">Transferase</keyword>
<dbReference type="Pfam" id="PF22191">
    <property type="entry name" value="IBR_1"/>
    <property type="match status" value="1"/>
</dbReference>
<evidence type="ECO:0000256" key="4">
    <source>
        <dbReference type="ARBA" id="ARBA00022737"/>
    </source>
</evidence>
<dbReference type="Gene3D" id="1.10.8.10">
    <property type="entry name" value="DNA helicase RuvA subunit, C-terminal domain"/>
    <property type="match status" value="1"/>
</dbReference>
<feature type="compositionally biased region" description="Basic residues" evidence="9">
    <location>
        <begin position="368"/>
        <end position="378"/>
    </location>
</feature>
<feature type="compositionally biased region" description="Basic and acidic residues" evidence="9">
    <location>
        <begin position="71"/>
        <end position="83"/>
    </location>
</feature>
<feature type="compositionally biased region" description="Basic residues" evidence="9">
    <location>
        <begin position="1323"/>
        <end position="1338"/>
    </location>
</feature>
<evidence type="ECO:0000313" key="13">
    <source>
        <dbReference type="RefSeq" id="XP_022246402.1"/>
    </source>
</evidence>
<dbReference type="CDD" id="cd20337">
    <property type="entry name" value="BRcat_RBR_HOIP"/>
    <property type="match status" value="1"/>
</dbReference>
<feature type="region of interest" description="Disordered" evidence="9">
    <location>
        <begin position="114"/>
        <end position="138"/>
    </location>
</feature>
<dbReference type="PANTHER" id="PTHR16004:SF2">
    <property type="entry name" value="E3 UBIQUITIN-PROTEIN LIGASE LUBEL"/>
    <property type="match status" value="1"/>
</dbReference>
<dbReference type="InterPro" id="IPR002867">
    <property type="entry name" value="IBR_dom"/>
</dbReference>
<feature type="region of interest" description="Disordered" evidence="9">
    <location>
        <begin position="1094"/>
        <end position="1136"/>
    </location>
</feature>
<feature type="compositionally biased region" description="Polar residues" evidence="9">
    <location>
        <begin position="382"/>
        <end position="391"/>
    </location>
</feature>
<evidence type="ECO:0000256" key="7">
    <source>
        <dbReference type="ARBA" id="ARBA00022833"/>
    </source>
</evidence>
<feature type="compositionally biased region" description="Polar residues" evidence="9">
    <location>
        <begin position="1625"/>
        <end position="1653"/>
    </location>
</feature>
<feature type="region of interest" description="Disordered" evidence="9">
    <location>
        <begin position="168"/>
        <end position="215"/>
    </location>
</feature>
<feature type="compositionally biased region" description="Polar residues" evidence="9">
    <location>
        <begin position="47"/>
        <end position="59"/>
    </location>
</feature>
<evidence type="ECO:0000256" key="3">
    <source>
        <dbReference type="ARBA" id="ARBA00022723"/>
    </source>
</evidence>
<feature type="compositionally biased region" description="Polar residues" evidence="9">
    <location>
        <begin position="168"/>
        <end position="184"/>
    </location>
</feature>
<keyword evidence="7" id="KW-0862">Zinc</keyword>
<evidence type="ECO:0000256" key="8">
    <source>
        <dbReference type="PROSITE-ProRule" id="PRU00175"/>
    </source>
</evidence>
<evidence type="ECO:0000259" key="10">
    <source>
        <dbReference type="PROSITE" id="PS50089"/>
    </source>
</evidence>
<protein>
    <submittedName>
        <fullName evidence="13">Uncharacterized protein LOC106463128 isoform X2</fullName>
    </submittedName>
</protein>
<dbReference type="InterPro" id="IPR044066">
    <property type="entry name" value="TRIAD_supradom"/>
</dbReference>
<comment type="similarity">
    <text evidence="1">Belongs to the RBR family.</text>
</comment>
<keyword evidence="5 8" id="KW-0863">Zinc-finger</keyword>
<gene>
    <name evidence="13" type="primary">LOC106463128</name>
</gene>
<dbReference type="Pfam" id="PF01485">
    <property type="entry name" value="IBR"/>
    <property type="match status" value="1"/>
</dbReference>
<dbReference type="InterPro" id="IPR001876">
    <property type="entry name" value="Znf_RanBP2"/>
</dbReference>
<dbReference type="CDD" id="cd20351">
    <property type="entry name" value="Rcat_RBR_HOIP"/>
    <property type="match status" value="1"/>
</dbReference>
<feature type="compositionally biased region" description="Polar residues" evidence="9">
    <location>
        <begin position="1004"/>
        <end position="1021"/>
    </location>
</feature>
<feature type="region of interest" description="Disordered" evidence="9">
    <location>
        <begin position="345"/>
        <end position="433"/>
    </location>
</feature>
<dbReference type="InterPro" id="IPR026254">
    <property type="entry name" value="RNF31-like"/>
</dbReference>
<evidence type="ECO:0000256" key="6">
    <source>
        <dbReference type="ARBA" id="ARBA00022786"/>
    </source>
</evidence>
<dbReference type="InterPro" id="IPR013083">
    <property type="entry name" value="Znf_RING/FYVE/PHD"/>
</dbReference>
<dbReference type="Proteomes" id="UP000694941">
    <property type="component" value="Unplaced"/>
</dbReference>
<feature type="compositionally biased region" description="Basic and acidic residues" evidence="9">
    <location>
        <begin position="987"/>
        <end position="1002"/>
    </location>
</feature>
<dbReference type="PROSITE" id="PS50089">
    <property type="entry name" value="ZF_RING_2"/>
    <property type="match status" value="1"/>
</dbReference>
<feature type="compositionally biased region" description="Basic residues" evidence="9">
    <location>
        <begin position="393"/>
        <end position="408"/>
    </location>
</feature>
<feature type="compositionally biased region" description="Acidic residues" evidence="9">
    <location>
        <begin position="417"/>
        <end position="433"/>
    </location>
</feature>
<organism evidence="12 13">
    <name type="scientific">Limulus polyphemus</name>
    <name type="common">Atlantic horseshoe crab</name>
    <dbReference type="NCBI Taxonomy" id="6850"/>
    <lineage>
        <taxon>Eukaryota</taxon>
        <taxon>Metazoa</taxon>
        <taxon>Ecdysozoa</taxon>
        <taxon>Arthropoda</taxon>
        <taxon>Chelicerata</taxon>
        <taxon>Merostomata</taxon>
        <taxon>Xiphosura</taxon>
        <taxon>Limulidae</taxon>
        <taxon>Limulus</taxon>
    </lineage>
</organism>
<dbReference type="InterPro" id="IPR032065">
    <property type="entry name" value="RNF31-UBA"/>
</dbReference>
<feature type="compositionally biased region" description="Polar residues" evidence="9">
    <location>
        <begin position="15"/>
        <end position="32"/>
    </location>
</feature>
<feature type="compositionally biased region" description="Basic and acidic residues" evidence="9">
    <location>
        <begin position="121"/>
        <end position="138"/>
    </location>
</feature>
<evidence type="ECO:0000256" key="2">
    <source>
        <dbReference type="ARBA" id="ARBA00022679"/>
    </source>
</evidence>
<feature type="compositionally biased region" description="Acidic residues" evidence="9">
    <location>
        <begin position="511"/>
        <end position="524"/>
    </location>
</feature>
<feature type="compositionally biased region" description="Basic and acidic residues" evidence="9">
    <location>
        <begin position="1098"/>
        <end position="1110"/>
    </location>
</feature>
<dbReference type="SUPFAM" id="SSF57850">
    <property type="entry name" value="RING/U-box"/>
    <property type="match status" value="3"/>
</dbReference>
<dbReference type="GeneID" id="106463128"/>
<feature type="domain" description="RING-type" evidence="11">
    <location>
        <begin position="1818"/>
        <end position="2052"/>
    </location>
</feature>
<dbReference type="InterPro" id="IPR047542">
    <property type="entry name" value="Rcat_RBR_RNF31-like"/>
</dbReference>
<feature type="compositionally biased region" description="Pro residues" evidence="9">
    <location>
        <begin position="1"/>
        <end position="10"/>
    </location>
</feature>
<name>A0ABM1SRZ6_LIMPO</name>
<accession>A0ABM1SRZ6</accession>
<feature type="compositionally biased region" description="Polar residues" evidence="9">
    <location>
        <begin position="528"/>
        <end position="541"/>
    </location>
</feature>
<feature type="domain" description="RING-type" evidence="10">
    <location>
        <begin position="1822"/>
        <end position="1871"/>
    </location>
</feature>
<feature type="compositionally biased region" description="Low complexity" evidence="9">
    <location>
        <begin position="351"/>
        <end position="367"/>
    </location>
</feature>
<dbReference type="PANTHER" id="PTHR16004">
    <property type="entry name" value="RING FINGER PROTEIN 31-RELATED"/>
    <property type="match status" value="1"/>
</dbReference>
<keyword evidence="12" id="KW-1185">Reference proteome</keyword>
<feature type="region of interest" description="Disordered" evidence="9">
    <location>
        <begin position="1"/>
        <end position="99"/>
    </location>
</feature>
<dbReference type="RefSeq" id="XP_022246402.1">
    <property type="nucleotide sequence ID" value="XM_022390694.1"/>
</dbReference>
<feature type="compositionally biased region" description="Basic and acidic residues" evidence="9">
    <location>
        <begin position="1667"/>
        <end position="1681"/>
    </location>
</feature>
<dbReference type="InterPro" id="IPR041031">
    <property type="entry name" value="RNF31_C"/>
</dbReference>
<feature type="compositionally biased region" description="Basic and acidic residues" evidence="9">
    <location>
        <begin position="1353"/>
        <end position="1373"/>
    </location>
</feature>
<dbReference type="PROSITE" id="PS01358">
    <property type="entry name" value="ZF_RANBP2_1"/>
    <property type="match status" value="1"/>
</dbReference>
<dbReference type="Pfam" id="PF18091">
    <property type="entry name" value="E3_UbLigase_RBR"/>
    <property type="match status" value="1"/>
</dbReference>
<evidence type="ECO:0000256" key="1">
    <source>
        <dbReference type="ARBA" id="ARBA00008278"/>
    </source>
</evidence>
<dbReference type="Gene3D" id="3.30.40.10">
    <property type="entry name" value="Zinc/RING finger domain, C3HC4 (zinc finger)"/>
    <property type="match status" value="1"/>
</dbReference>
<keyword evidence="3" id="KW-0479">Metal-binding</keyword>
<keyword evidence="4" id="KW-0677">Repeat</keyword>